<dbReference type="InterPro" id="IPR017871">
    <property type="entry name" value="ABC_transporter-like_CS"/>
</dbReference>
<feature type="transmembrane region" description="Helical" evidence="14">
    <location>
        <begin position="561"/>
        <end position="582"/>
    </location>
</feature>
<evidence type="ECO:0000256" key="7">
    <source>
        <dbReference type="ARBA" id="ARBA00022741"/>
    </source>
</evidence>
<evidence type="ECO:0000256" key="4">
    <source>
        <dbReference type="ARBA" id="ARBA00022448"/>
    </source>
</evidence>
<dbReference type="InterPro" id="IPR044746">
    <property type="entry name" value="ABCC_6TM_D1"/>
</dbReference>
<dbReference type="GO" id="GO:0008559">
    <property type="term" value="F:ABC-type xenobiotic transporter activity"/>
    <property type="evidence" value="ECO:0007669"/>
    <property type="project" value="UniProtKB-EC"/>
</dbReference>
<dbReference type="PROSITE" id="PS00211">
    <property type="entry name" value="ABC_TRANSPORTER_1"/>
    <property type="match status" value="2"/>
</dbReference>
<evidence type="ECO:0000256" key="14">
    <source>
        <dbReference type="SAM" id="Phobius"/>
    </source>
</evidence>
<keyword evidence="10 14" id="KW-1133">Transmembrane helix</keyword>
<keyword evidence="4" id="KW-0813">Transport</keyword>
<feature type="transmembrane region" description="Helical" evidence="14">
    <location>
        <begin position="72"/>
        <end position="92"/>
    </location>
</feature>
<dbReference type="EMBL" id="MW116275">
    <property type="protein sequence ID" value="UNO36804.1"/>
    <property type="molecule type" value="mRNA"/>
</dbReference>
<reference evidence="17" key="1">
    <citation type="submission" date="2020-10" db="EMBL/GenBank/DDBJ databases">
        <authorList>
            <person name="Li Y."/>
            <person name="Li Y."/>
            <person name="Wang Y."/>
            <person name="Yuan L."/>
        </authorList>
    </citation>
    <scope>NUCLEOTIDE SEQUENCE</scope>
</reference>
<evidence type="ECO:0000259" key="15">
    <source>
        <dbReference type="PROSITE" id="PS50893"/>
    </source>
</evidence>
<feature type="transmembrane region" description="Helical" evidence="14">
    <location>
        <begin position="1140"/>
        <end position="1160"/>
    </location>
</feature>
<dbReference type="CDD" id="cd03250">
    <property type="entry name" value="ABCC_MRP_domain1"/>
    <property type="match status" value="1"/>
</dbReference>
<evidence type="ECO:0000256" key="1">
    <source>
        <dbReference type="ARBA" id="ARBA00004128"/>
    </source>
</evidence>
<sequence>MAFEPLVWYCQPVAGGVWTKAVQNAFGAYTPCAVDSLVVSISHLVLLGLCIYRIWLIKKDFKVKRFCLRSNLYNYFLGFLAGYCVAEPLYRLIMGISALNLDGQTRLAPFEITSLIVEAIAWCCMLILIAIETRVYIREFRWFVRFGLIYAIVGDAVMFNLIISVKELYSRSVLYLYISEVVCQVLFGILLLVYVPTLDPYPGYTPIASEMVTDAAYDELPEGELICPERHANILSKIFFSWMNPIMKLGYQRPLTEKDVWKLDTWDRTETLHNTFQKCWAEESQKSKPWLLRALNASLGGRFWWGGLFKVGNDLSQFSGPLILNQLLQSMQSGDPAWIGYIYAFSIFAGVVFGVLCEAQYFQNVMRVGFRLRSTLVAAVFRKSLRLTHEARKQFASGKITNLMTTDAESLQQICQSLHTLWSAPFRITLAMVLLYQQLGVASLLGALLLVLMFPLQTIIISRMQKLSKEGLQRTDKRIGLMNEILAAMDTVKCYAWESSFQSKVLGVRNDELSWFRKASLLGACNSFILNSIPVFVTVISFGVFTLLGGDLTPARAFTSLSLFAVLRFPLFMLPNIITQVVNANVSLKRLEGLLLAEERILLPNPPLEPGLPAISIKNGYFSWDAKAERATLSNINLDIPVGSLVAVVGSTGEGKTSLVSAMLGELPPIADSTVVMRGTVAYVPQVSWIFNATVRDNVLFGSVFDPIRYERAIDVTELQHDLELLPGGDLTEIGERGVNISGGQKQRVSMARSVYSNSDVYIFDDPLSALDAHVARQVFDKCIKGELRGKTRVLVTNQLHFLSQVDRIILVHDGMVKEEGTFEELSNQGPLFQKLMENAGKMEEYEGEEEKVDIEATDQKSSSKPVANGAVNDYTKSESKPKEGKSVLIKQEERETGVVSWNVLARYKNALGGSWVVLILFGCYVSTEVLRVSSSTWLSHWTDESALEGYNPSFYNLIYAALSFGQVLVTLTNSYWLIISSLYAARRLHEAMLHSILRAPMVFFQTNPLGRVINRFAKDLGDIDRNVAPFVNMFLSQVSQLLSTFILIGIVSTMSLWVIMPLLVLFYAAYLYYQSTAREVKRLDSISRSPVYAQFGEALNGLSTIRAYKAYDRMADINGRSMDNNIRFTLVNIGGNRWLAIRLETLGGLMIWFAATFAVMQNGRAENQQEYASSMGLLLSYALNITNLLTGVLRLASLAENSLNSVERVGTYINLPSEAPSVIEDNRPPPGWPSSGSIKFEEVVLRYRPELPPVLHGISFTIFPSDKVGIVGRTGAGKSSMLNALFRIVELEKGRILIDGCDIAKFGLADLRKVLGIIPQSPVLFSGTVRFNLDPFNEHNDADLWEALERAHLKDVIRRNSLGLDAEVSEAGENFSVGQRQLLSLSRALLRRSKILVLDEATAAVDVRTDALIQKTIREEFKSCTMLIIAHRLNTIIDCDRILLLDGGKVLEYDTPEELLSNEGSAFSKMVQSTGAANAQYLRSLALGGDKTERQENKHIDGQKKWLASSRWAAAAQFALAVSLTSSQNDLQRLEVEDENSILKKTKDALITLQGVLERKNDKEIEESLDRRQISPEGWWSSLYKMVEGLAMMSRLARNRLHQSDYGFEDRSINFDQIDM</sequence>
<feature type="domain" description="ABC transporter" evidence="15">
    <location>
        <begin position="615"/>
        <end position="839"/>
    </location>
</feature>
<dbReference type="InterPro" id="IPR027417">
    <property type="entry name" value="P-loop_NTPase"/>
</dbReference>
<feature type="transmembrane region" description="Helical" evidence="14">
    <location>
        <begin position="528"/>
        <end position="549"/>
    </location>
</feature>
<organism evidence="17">
    <name type="scientific">Glycyrrhiza inflata</name>
    <dbReference type="NCBI Taxonomy" id="74614"/>
    <lineage>
        <taxon>Eukaryota</taxon>
        <taxon>Viridiplantae</taxon>
        <taxon>Streptophyta</taxon>
        <taxon>Embryophyta</taxon>
        <taxon>Tracheophyta</taxon>
        <taxon>Spermatophyta</taxon>
        <taxon>Magnoliopsida</taxon>
        <taxon>eudicotyledons</taxon>
        <taxon>Gunneridae</taxon>
        <taxon>Pentapetalae</taxon>
        <taxon>rosids</taxon>
        <taxon>fabids</taxon>
        <taxon>Fabales</taxon>
        <taxon>Fabaceae</taxon>
        <taxon>Papilionoideae</taxon>
        <taxon>50 kb inversion clade</taxon>
        <taxon>NPAAA clade</taxon>
        <taxon>Hologalegina</taxon>
        <taxon>IRL clade</taxon>
        <taxon>Galegeae</taxon>
        <taxon>Glycyrrhiza</taxon>
    </lineage>
</organism>
<feature type="transmembrane region" description="Helical" evidence="14">
    <location>
        <begin position="143"/>
        <end position="163"/>
    </location>
</feature>
<protein>
    <recommendedName>
        <fullName evidence="3">ABC-type xenobiotic transporter</fullName>
        <ecNumber evidence="3">7.6.2.2</ecNumber>
    </recommendedName>
</protein>
<feature type="transmembrane region" description="Helical" evidence="14">
    <location>
        <begin position="338"/>
        <end position="362"/>
    </location>
</feature>
<keyword evidence="7" id="KW-0547">Nucleotide-binding</keyword>
<evidence type="ECO:0000256" key="2">
    <source>
        <dbReference type="ARBA" id="ARBA00009726"/>
    </source>
</evidence>
<dbReference type="InterPro" id="IPR003593">
    <property type="entry name" value="AAA+_ATPase"/>
</dbReference>
<feature type="transmembrane region" description="Helical" evidence="14">
    <location>
        <begin position="175"/>
        <end position="195"/>
    </location>
</feature>
<dbReference type="PROSITE" id="PS50893">
    <property type="entry name" value="ABC_TRANSPORTER_2"/>
    <property type="match status" value="2"/>
</dbReference>
<feature type="transmembrane region" description="Helical" evidence="14">
    <location>
        <begin position="1046"/>
        <end position="1074"/>
    </location>
</feature>
<evidence type="ECO:0000256" key="13">
    <source>
        <dbReference type="SAM" id="MobiDB-lite"/>
    </source>
</evidence>
<dbReference type="PANTHER" id="PTHR24223">
    <property type="entry name" value="ATP-BINDING CASSETTE SUB-FAMILY C"/>
    <property type="match status" value="1"/>
</dbReference>
<dbReference type="FunFam" id="3.40.50.300:FF:000163">
    <property type="entry name" value="Multidrug resistance-associated protein member 4"/>
    <property type="match status" value="1"/>
</dbReference>
<dbReference type="PANTHER" id="PTHR24223:SF456">
    <property type="entry name" value="MULTIDRUG RESISTANCE-ASSOCIATED PROTEIN LETHAL(2)03659"/>
    <property type="match status" value="1"/>
</dbReference>
<comment type="catalytic activity">
    <reaction evidence="12">
        <text>ATP + H2O + xenobioticSide 1 = ADP + phosphate + xenobioticSide 2.</text>
        <dbReference type="EC" id="7.6.2.2"/>
    </reaction>
</comment>
<evidence type="ECO:0000259" key="16">
    <source>
        <dbReference type="PROSITE" id="PS50929"/>
    </source>
</evidence>
<feature type="transmembrane region" description="Helical" evidence="14">
    <location>
        <begin position="28"/>
        <end position="52"/>
    </location>
</feature>
<dbReference type="CDD" id="cd03244">
    <property type="entry name" value="ABCC_MRP_domain2"/>
    <property type="match status" value="1"/>
</dbReference>
<accession>A0A8T9IRG7</accession>
<evidence type="ECO:0000256" key="8">
    <source>
        <dbReference type="ARBA" id="ARBA00022840"/>
    </source>
</evidence>
<feature type="domain" description="ABC transporter" evidence="15">
    <location>
        <begin position="1239"/>
        <end position="1473"/>
    </location>
</feature>
<dbReference type="FunFam" id="1.20.1560.10:FF:000024">
    <property type="entry name" value="ABC transporter C family member 2"/>
    <property type="match status" value="1"/>
</dbReference>
<evidence type="ECO:0000256" key="5">
    <source>
        <dbReference type="ARBA" id="ARBA00022692"/>
    </source>
</evidence>
<dbReference type="InterPro" id="IPR044726">
    <property type="entry name" value="ABCC_6TM_D2"/>
</dbReference>
<keyword evidence="5 14" id="KW-0812">Transmembrane</keyword>
<comment type="subcellular location">
    <subcellularLocation>
        <location evidence="1">Vacuole membrane</location>
        <topology evidence="1">Multi-pass membrane protein</topology>
    </subcellularLocation>
</comment>
<dbReference type="CDD" id="cd18579">
    <property type="entry name" value="ABC_6TM_ABCC_D1"/>
    <property type="match status" value="1"/>
</dbReference>
<feature type="transmembrane region" description="Helical" evidence="14">
    <location>
        <begin position="955"/>
        <end position="979"/>
    </location>
</feature>
<dbReference type="FunFam" id="1.20.1560.10:FF:000013">
    <property type="entry name" value="ABC transporter C family member 2"/>
    <property type="match status" value="1"/>
</dbReference>
<keyword evidence="11 14" id="KW-0472">Membrane</keyword>
<keyword evidence="6" id="KW-0677">Repeat</keyword>
<feature type="transmembrane region" description="Helical" evidence="14">
    <location>
        <begin position="916"/>
        <end position="935"/>
    </location>
</feature>
<dbReference type="SUPFAM" id="SSF52540">
    <property type="entry name" value="P-loop containing nucleoside triphosphate hydrolases"/>
    <property type="match status" value="2"/>
</dbReference>
<dbReference type="SMART" id="SM00382">
    <property type="entry name" value="AAA"/>
    <property type="match status" value="2"/>
</dbReference>
<proteinExistence type="evidence at transcript level"/>
<name>A0A8T9IRG7_9FABA</name>
<keyword evidence="9" id="KW-1278">Translocase</keyword>
<feature type="transmembrane region" description="Helical" evidence="14">
    <location>
        <begin position="112"/>
        <end position="131"/>
    </location>
</feature>
<evidence type="ECO:0000256" key="11">
    <source>
        <dbReference type="ARBA" id="ARBA00023136"/>
    </source>
</evidence>
<evidence type="ECO:0000256" key="10">
    <source>
        <dbReference type="ARBA" id="ARBA00022989"/>
    </source>
</evidence>
<dbReference type="Pfam" id="PF00005">
    <property type="entry name" value="ABC_tran"/>
    <property type="match status" value="2"/>
</dbReference>
<dbReference type="SUPFAM" id="SSF90123">
    <property type="entry name" value="ABC transporter transmembrane region"/>
    <property type="match status" value="2"/>
</dbReference>
<evidence type="ECO:0000256" key="3">
    <source>
        <dbReference type="ARBA" id="ARBA00012191"/>
    </source>
</evidence>
<evidence type="ECO:0000313" key="17">
    <source>
        <dbReference type="EMBL" id="UNO36804.1"/>
    </source>
</evidence>
<dbReference type="GO" id="GO:0005774">
    <property type="term" value="C:vacuolar membrane"/>
    <property type="evidence" value="ECO:0007669"/>
    <property type="project" value="UniProtKB-SubCell"/>
</dbReference>
<dbReference type="InterPro" id="IPR050173">
    <property type="entry name" value="ABC_transporter_C-like"/>
</dbReference>
<dbReference type="CDD" id="cd18580">
    <property type="entry name" value="ABC_6TM_ABCC_D2"/>
    <property type="match status" value="1"/>
</dbReference>
<evidence type="ECO:0000256" key="9">
    <source>
        <dbReference type="ARBA" id="ARBA00022967"/>
    </source>
</evidence>
<feature type="transmembrane region" description="Helical" evidence="14">
    <location>
        <begin position="435"/>
        <end position="456"/>
    </location>
</feature>
<dbReference type="EC" id="7.6.2.2" evidence="3"/>
<dbReference type="Gene3D" id="1.20.1560.10">
    <property type="entry name" value="ABC transporter type 1, transmembrane domain"/>
    <property type="match status" value="2"/>
</dbReference>
<dbReference type="PROSITE" id="PS50929">
    <property type="entry name" value="ABC_TM1F"/>
    <property type="match status" value="2"/>
</dbReference>
<dbReference type="FunFam" id="3.40.50.300:FF:000450">
    <property type="entry name" value="ABC transporter C family member 2"/>
    <property type="match status" value="1"/>
</dbReference>
<dbReference type="Pfam" id="PF00664">
    <property type="entry name" value="ABC_membrane"/>
    <property type="match status" value="2"/>
</dbReference>
<comment type="similarity">
    <text evidence="2">Belongs to the ABC transporter superfamily. ABCC family. Conjugate transporter (TC 3.A.1.208) subfamily.</text>
</comment>
<dbReference type="InterPro" id="IPR003439">
    <property type="entry name" value="ABC_transporter-like_ATP-bd"/>
</dbReference>
<dbReference type="InterPro" id="IPR036640">
    <property type="entry name" value="ABC1_TM_sf"/>
</dbReference>
<feature type="domain" description="ABC transmembrane type-1" evidence="16">
    <location>
        <begin position="304"/>
        <end position="583"/>
    </location>
</feature>
<feature type="domain" description="ABC transmembrane type-1" evidence="16">
    <location>
        <begin position="919"/>
        <end position="1202"/>
    </location>
</feature>
<evidence type="ECO:0000256" key="6">
    <source>
        <dbReference type="ARBA" id="ARBA00022737"/>
    </source>
</evidence>
<evidence type="ECO:0000256" key="12">
    <source>
        <dbReference type="ARBA" id="ARBA00034018"/>
    </source>
</evidence>
<dbReference type="Gene3D" id="3.40.50.300">
    <property type="entry name" value="P-loop containing nucleotide triphosphate hydrolases"/>
    <property type="match status" value="2"/>
</dbReference>
<dbReference type="GO" id="GO:1902417">
    <property type="term" value="F:(+)-abscisic acid D-glucopyranosyl ester transmembrane transporter activity"/>
    <property type="evidence" value="ECO:0007669"/>
    <property type="project" value="UniProtKB-ARBA"/>
</dbReference>
<feature type="region of interest" description="Disordered" evidence="13">
    <location>
        <begin position="847"/>
        <end position="888"/>
    </location>
</feature>
<keyword evidence="8" id="KW-0067">ATP-binding</keyword>
<dbReference type="InterPro" id="IPR011527">
    <property type="entry name" value="ABC1_TM_dom"/>
</dbReference>
<feature type="compositionally biased region" description="Basic and acidic residues" evidence="13">
    <location>
        <begin position="876"/>
        <end position="888"/>
    </location>
</feature>
<dbReference type="GO" id="GO:0016887">
    <property type="term" value="F:ATP hydrolysis activity"/>
    <property type="evidence" value="ECO:0007669"/>
    <property type="project" value="InterPro"/>
</dbReference>
<dbReference type="GO" id="GO:0005524">
    <property type="term" value="F:ATP binding"/>
    <property type="evidence" value="ECO:0007669"/>
    <property type="project" value="UniProtKB-KW"/>
</dbReference>